<evidence type="ECO:0000256" key="2">
    <source>
        <dbReference type="ARBA" id="ARBA00023015"/>
    </source>
</evidence>
<dbReference type="EMBL" id="CP149822">
    <property type="protein sequence ID" value="WZN42540.1"/>
    <property type="molecule type" value="Genomic_DNA"/>
</dbReference>
<evidence type="ECO:0000259" key="5">
    <source>
        <dbReference type="Pfam" id="PF04542"/>
    </source>
</evidence>
<gene>
    <name evidence="7" type="ORF">WJU16_05770</name>
</gene>
<dbReference type="InterPro" id="IPR013324">
    <property type="entry name" value="RNA_pol_sigma_r3/r4-like"/>
</dbReference>
<keyword evidence="4" id="KW-0804">Transcription</keyword>
<dbReference type="Pfam" id="PF08281">
    <property type="entry name" value="Sigma70_r4_2"/>
    <property type="match status" value="1"/>
</dbReference>
<evidence type="ECO:0000313" key="8">
    <source>
        <dbReference type="Proteomes" id="UP001485459"/>
    </source>
</evidence>
<dbReference type="Pfam" id="PF04542">
    <property type="entry name" value="Sigma70_r2"/>
    <property type="match status" value="1"/>
</dbReference>
<name>A0ABZ2YRW4_9BACT</name>
<dbReference type="InterPro" id="IPR013325">
    <property type="entry name" value="RNA_pol_sigma_r2"/>
</dbReference>
<dbReference type="Gene3D" id="1.10.10.10">
    <property type="entry name" value="Winged helix-like DNA-binding domain superfamily/Winged helix DNA-binding domain"/>
    <property type="match status" value="1"/>
</dbReference>
<dbReference type="Proteomes" id="UP001485459">
    <property type="component" value="Chromosome"/>
</dbReference>
<evidence type="ECO:0000256" key="1">
    <source>
        <dbReference type="ARBA" id="ARBA00010641"/>
    </source>
</evidence>
<keyword evidence="2" id="KW-0805">Transcription regulation</keyword>
<evidence type="ECO:0000256" key="4">
    <source>
        <dbReference type="ARBA" id="ARBA00023163"/>
    </source>
</evidence>
<dbReference type="InterPro" id="IPR007627">
    <property type="entry name" value="RNA_pol_sigma70_r2"/>
</dbReference>
<evidence type="ECO:0000313" key="7">
    <source>
        <dbReference type="EMBL" id="WZN42540.1"/>
    </source>
</evidence>
<accession>A0ABZ2YRW4</accession>
<feature type="domain" description="RNA polymerase sigma factor 70 region 4 type 2" evidence="6">
    <location>
        <begin position="121"/>
        <end position="173"/>
    </location>
</feature>
<feature type="domain" description="RNA polymerase sigma-70 region 2" evidence="5">
    <location>
        <begin position="27"/>
        <end position="94"/>
    </location>
</feature>
<keyword evidence="8" id="KW-1185">Reference proteome</keyword>
<dbReference type="InterPro" id="IPR013249">
    <property type="entry name" value="RNA_pol_sigma70_r4_t2"/>
</dbReference>
<dbReference type="NCBIfam" id="TIGR02937">
    <property type="entry name" value="sigma70-ECF"/>
    <property type="match status" value="1"/>
</dbReference>
<dbReference type="SUPFAM" id="SSF88946">
    <property type="entry name" value="Sigma2 domain of RNA polymerase sigma factors"/>
    <property type="match status" value="1"/>
</dbReference>
<evidence type="ECO:0000256" key="3">
    <source>
        <dbReference type="ARBA" id="ARBA00023082"/>
    </source>
</evidence>
<dbReference type="PANTHER" id="PTHR43133">
    <property type="entry name" value="RNA POLYMERASE ECF-TYPE SIGMA FACTO"/>
    <property type="match status" value="1"/>
</dbReference>
<dbReference type="InterPro" id="IPR014284">
    <property type="entry name" value="RNA_pol_sigma-70_dom"/>
</dbReference>
<dbReference type="InterPro" id="IPR036388">
    <property type="entry name" value="WH-like_DNA-bd_sf"/>
</dbReference>
<organism evidence="7 8">
    <name type="scientific">Chitinophaga pollutisoli</name>
    <dbReference type="NCBI Taxonomy" id="3133966"/>
    <lineage>
        <taxon>Bacteria</taxon>
        <taxon>Pseudomonadati</taxon>
        <taxon>Bacteroidota</taxon>
        <taxon>Chitinophagia</taxon>
        <taxon>Chitinophagales</taxon>
        <taxon>Chitinophagaceae</taxon>
        <taxon>Chitinophaga</taxon>
    </lineage>
</organism>
<keyword evidence="3" id="KW-0731">Sigma factor</keyword>
<comment type="similarity">
    <text evidence="1">Belongs to the sigma-70 factor family. ECF subfamily.</text>
</comment>
<reference evidence="8" key="1">
    <citation type="submission" date="2024-03" db="EMBL/GenBank/DDBJ databases">
        <title>Chitinophaga horti sp. nov., isolated from garden soil.</title>
        <authorList>
            <person name="Lee D.S."/>
            <person name="Han D.M."/>
            <person name="Baek J.H."/>
            <person name="Choi D.G."/>
            <person name="Jeon J.H."/>
            <person name="Jeon C.O."/>
        </authorList>
    </citation>
    <scope>NUCLEOTIDE SEQUENCE [LARGE SCALE GENOMIC DNA]</scope>
    <source>
        <strain evidence="8">GPA1</strain>
    </source>
</reference>
<dbReference type="PANTHER" id="PTHR43133:SF46">
    <property type="entry name" value="RNA POLYMERASE SIGMA-70 FACTOR ECF SUBFAMILY"/>
    <property type="match status" value="1"/>
</dbReference>
<evidence type="ECO:0000259" key="6">
    <source>
        <dbReference type="Pfam" id="PF08281"/>
    </source>
</evidence>
<sequence length="224" mass="25787">MKEESNISADSANDALRNRDVAVFQELYTTYSEALYLLAYRWVKDSSLAKDMVHNLFAHLWDKGEQIVITGQVRNYLYRAITNQCINELKRRKRHIGEEILQFQADGQSFYEAADYIFFQQELMQSLRSLAPRCREIFLLSRINGLDPAEIAEKLGITLNTVYFQLSVALKSLRQQLAPKKICNRHQSPGFLHCLHTISIWKTTCPNSLSTTSPTALTRRKPGK</sequence>
<dbReference type="InterPro" id="IPR039425">
    <property type="entry name" value="RNA_pol_sigma-70-like"/>
</dbReference>
<proteinExistence type="inferred from homology"/>
<dbReference type="SUPFAM" id="SSF88659">
    <property type="entry name" value="Sigma3 and sigma4 domains of RNA polymerase sigma factors"/>
    <property type="match status" value="1"/>
</dbReference>
<dbReference type="RefSeq" id="WP_341837374.1">
    <property type="nucleotide sequence ID" value="NZ_CP149822.1"/>
</dbReference>
<protein>
    <submittedName>
        <fullName evidence="7">Sigma-70 family RNA polymerase sigma factor</fullName>
    </submittedName>
</protein>
<dbReference type="Gene3D" id="1.10.1740.10">
    <property type="match status" value="1"/>
</dbReference>